<comment type="similarity">
    <text evidence="1">Belongs to the tannase family.</text>
</comment>
<name>A0A7W3J7D1_9MICO</name>
<keyword evidence="7" id="KW-1015">Disulfide bond</keyword>
<dbReference type="Pfam" id="PF07519">
    <property type="entry name" value="Tannase"/>
    <property type="match status" value="1"/>
</dbReference>
<evidence type="ECO:0000256" key="3">
    <source>
        <dbReference type="ARBA" id="ARBA00022723"/>
    </source>
</evidence>
<keyword evidence="9" id="KW-1185">Reference proteome</keyword>
<keyword evidence="2" id="KW-0719">Serine esterase</keyword>
<dbReference type="InterPro" id="IPR011118">
    <property type="entry name" value="Tannase/feruloyl_esterase"/>
</dbReference>
<comment type="caution">
    <text evidence="8">The sequence shown here is derived from an EMBL/GenBank/DDBJ whole genome shotgun (WGS) entry which is preliminary data.</text>
</comment>
<dbReference type="EMBL" id="JACGWV010000001">
    <property type="protein sequence ID" value="MBA8807677.1"/>
    <property type="molecule type" value="Genomic_DNA"/>
</dbReference>
<dbReference type="GO" id="GO:0046872">
    <property type="term" value="F:metal ion binding"/>
    <property type="evidence" value="ECO:0007669"/>
    <property type="project" value="UniProtKB-KW"/>
</dbReference>
<dbReference type="GO" id="GO:0052689">
    <property type="term" value="F:carboxylic ester hydrolase activity"/>
    <property type="evidence" value="ECO:0007669"/>
    <property type="project" value="UniProtKB-KW"/>
</dbReference>
<dbReference type="InterPro" id="IPR029058">
    <property type="entry name" value="AB_hydrolase_fold"/>
</dbReference>
<dbReference type="RefSeq" id="WP_220489565.1">
    <property type="nucleotide sequence ID" value="NZ_BAAATF010000007.1"/>
</dbReference>
<keyword evidence="4" id="KW-0732">Signal</keyword>
<evidence type="ECO:0000256" key="4">
    <source>
        <dbReference type="ARBA" id="ARBA00022729"/>
    </source>
</evidence>
<evidence type="ECO:0000256" key="2">
    <source>
        <dbReference type="ARBA" id="ARBA00022487"/>
    </source>
</evidence>
<reference evidence="8 9" key="1">
    <citation type="submission" date="2020-07" db="EMBL/GenBank/DDBJ databases">
        <title>Sequencing the genomes of 1000 actinobacteria strains.</title>
        <authorList>
            <person name="Klenk H.-P."/>
        </authorList>
    </citation>
    <scope>NUCLEOTIDE SEQUENCE [LARGE SCALE GENOMIC DNA]</scope>
    <source>
        <strain evidence="8 9">DSM 44121</strain>
    </source>
</reference>
<dbReference type="SUPFAM" id="SSF53474">
    <property type="entry name" value="alpha/beta-Hydrolases"/>
    <property type="match status" value="1"/>
</dbReference>
<gene>
    <name evidence="8" type="ORF">FHX71_001619</name>
</gene>
<dbReference type="Proteomes" id="UP000540568">
    <property type="component" value="Unassembled WGS sequence"/>
</dbReference>
<evidence type="ECO:0000256" key="6">
    <source>
        <dbReference type="ARBA" id="ARBA00022837"/>
    </source>
</evidence>
<dbReference type="PANTHER" id="PTHR33938">
    <property type="entry name" value="FERULOYL ESTERASE B-RELATED"/>
    <property type="match status" value="1"/>
</dbReference>
<evidence type="ECO:0000313" key="8">
    <source>
        <dbReference type="EMBL" id="MBA8807677.1"/>
    </source>
</evidence>
<protein>
    <recommendedName>
        <fullName evidence="10">Feruloyl esterase</fullName>
    </recommendedName>
</protein>
<evidence type="ECO:0008006" key="10">
    <source>
        <dbReference type="Google" id="ProtNLM"/>
    </source>
</evidence>
<organism evidence="8 9">
    <name type="scientific">Promicromonospora sukumoe</name>
    <dbReference type="NCBI Taxonomy" id="88382"/>
    <lineage>
        <taxon>Bacteria</taxon>
        <taxon>Bacillati</taxon>
        <taxon>Actinomycetota</taxon>
        <taxon>Actinomycetes</taxon>
        <taxon>Micrococcales</taxon>
        <taxon>Promicromonosporaceae</taxon>
        <taxon>Promicromonospora</taxon>
    </lineage>
</organism>
<evidence type="ECO:0000313" key="9">
    <source>
        <dbReference type="Proteomes" id="UP000540568"/>
    </source>
</evidence>
<dbReference type="AlphaFoldDB" id="A0A7W3J7D1"/>
<proteinExistence type="inferred from homology"/>
<accession>A0A7W3J7D1</accession>
<evidence type="ECO:0000256" key="5">
    <source>
        <dbReference type="ARBA" id="ARBA00022801"/>
    </source>
</evidence>
<dbReference type="PANTHER" id="PTHR33938:SF8">
    <property type="entry name" value="CARBOXYLIC ESTER HYDROLASE"/>
    <property type="match status" value="1"/>
</dbReference>
<keyword evidence="5" id="KW-0378">Hydrolase</keyword>
<keyword evidence="3" id="KW-0479">Metal-binding</keyword>
<keyword evidence="6" id="KW-0106">Calcium</keyword>
<evidence type="ECO:0000256" key="1">
    <source>
        <dbReference type="ARBA" id="ARBA00006249"/>
    </source>
</evidence>
<sequence length="530" mass="57461">MSTSVRIKVTSPVQWVTMAEAPASADVIERCNTVTIQQHLAGFGELEVVSATVNTTGQADAPRMPGTEGPPIAAVVTGLPDFCDVRVHHRTPGGHVAHITVWVPLTWNRRFLGTGGGGNRTTGMWFSDQRMRIAELPVALRNGFATASTDAGNRDPRFADWGLDEATRKLDRELVRNWAYRGTHDMTVVGKAVTEAIHGSAPEYSYFQGESGGGRQALMEAQRYPDDYDGIWSADPAINWTKMIAASMWPALVMKEARNPIPAAKFNAFRAGATAALDGVDGLDDGIVGATDLRDYDPHRLVGTATSAGTITTADADVVQQIWAGPTTPTGKRLWFGLRPDTESWGENLNGAGLCQVDEVDGELVISPFVMPVAWFGGWLLRDPSWDWTTLTHERYLSLFDQGVREFAEVATDDPDLSRFRDSGGKLLLTHAGNDEVIFPEGTIDYYRRVQDRMDGADEVATFARLFLSPGDGHGHCTGTGPGLTLAAGMVALMEWVENGTTPESIVAHRFTRDTAAATMTRPLLPYAAG</sequence>
<evidence type="ECO:0000256" key="7">
    <source>
        <dbReference type="ARBA" id="ARBA00023157"/>
    </source>
</evidence>